<keyword evidence="4" id="KW-0732">Signal</keyword>
<evidence type="ECO:0000256" key="2">
    <source>
        <dbReference type="ARBA" id="ARBA00005695"/>
    </source>
</evidence>
<evidence type="ECO:0000256" key="1">
    <source>
        <dbReference type="ARBA" id="ARBA00004418"/>
    </source>
</evidence>
<dbReference type="PROSITE" id="PS51318">
    <property type="entry name" value="TAT"/>
    <property type="match status" value="1"/>
</dbReference>
<keyword evidence="3" id="KW-0813">Transport</keyword>
<dbReference type="InterPro" id="IPR030678">
    <property type="entry name" value="Peptide/Ni-bd"/>
</dbReference>
<keyword evidence="7" id="KW-1185">Reference proteome</keyword>
<comment type="subcellular location">
    <subcellularLocation>
        <location evidence="1">Periplasm</location>
    </subcellularLocation>
</comment>
<dbReference type="PANTHER" id="PTHR30290">
    <property type="entry name" value="PERIPLASMIC BINDING COMPONENT OF ABC TRANSPORTER"/>
    <property type="match status" value="1"/>
</dbReference>
<dbReference type="Gene3D" id="3.90.76.10">
    <property type="entry name" value="Dipeptide-binding Protein, Domain 1"/>
    <property type="match status" value="1"/>
</dbReference>
<reference evidence="6 7" key="1">
    <citation type="submission" date="2017-03" db="EMBL/GenBank/DDBJ databases">
        <authorList>
            <person name="Afonso C.L."/>
            <person name="Miller P.J."/>
            <person name="Scott M.A."/>
            <person name="Spackman E."/>
            <person name="Goraichik I."/>
            <person name="Dimitrov K.M."/>
            <person name="Suarez D.L."/>
            <person name="Swayne D.E."/>
        </authorList>
    </citation>
    <scope>NUCLEOTIDE SEQUENCE [LARGE SCALE GENOMIC DNA]</scope>
    <source>
        <strain evidence="6 7">CECT 7450</strain>
    </source>
</reference>
<dbReference type="InterPro" id="IPR000914">
    <property type="entry name" value="SBP_5_dom"/>
</dbReference>
<dbReference type="AlphaFoldDB" id="A0A1X6ZQI8"/>
<gene>
    <name evidence="6" type="primary">hbpA_1</name>
    <name evidence="6" type="ORF">ROA7450_03017</name>
</gene>
<evidence type="ECO:0000313" key="7">
    <source>
        <dbReference type="Proteomes" id="UP000193061"/>
    </source>
</evidence>
<evidence type="ECO:0000256" key="4">
    <source>
        <dbReference type="ARBA" id="ARBA00022729"/>
    </source>
</evidence>
<dbReference type="Gene3D" id="3.10.105.10">
    <property type="entry name" value="Dipeptide-binding Protein, Domain 3"/>
    <property type="match status" value="1"/>
</dbReference>
<dbReference type="Pfam" id="PF00496">
    <property type="entry name" value="SBP_bac_5"/>
    <property type="match status" value="1"/>
</dbReference>
<accession>A0A1X6ZQI8</accession>
<organism evidence="6 7">
    <name type="scientific">Roseovarius albus</name>
    <dbReference type="NCBI Taxonomy" id="1247867"/>
    <lineage>
        <taxon>Bacteria</taxon>
        <taxon>Pseudomonadati</taxon>
        <taxon>Pseudomonadota</taxon>
        <taxon>Alphaproteobacteria</taxon>
        <taxon>Rhodobacterales</taxon>
        <taxon>Roseobacteraceae</taxon>
        <taxon>Roseovarius</taxon>
    </lineage>
</organism>
<dbReference type="SUPFAM" id="SSF53850">
    <property type="entry name" value="Periplasmic binding protein-like II"/>
    <property type="match status" value="1"/>
</dbReference>
<dbReference type="GO" id="GO:1904680">
    <property type="term" value="F:peptide transmembrane transporter activity"/>
    <property type="evidence" value="ECO:0007669"/>
    <property type="project" value="TreeGrafter"/>
</dbReference>
<dbReference type="Proteomes" id="UP000193061">
    <property type="component" value="Unassembled WGS sequence"/>
</dbReference>
<dbReference type="NCBIfam" id="TIGR01409">
    <property type="entry name" value="TAT_signal_seq"/>
    <property type="match status" value="1"/>
</dbReference>
<sequence>MKRDDENLMLDRIISAGRERRLSRRGFMGHATAAGLSATAATGLWSSKVAAATPSQGGKFRVAIHDANTSDVLDPGQYLSVFMIQLAHASRSYLTLIKPDGTVGPDMADSWSASQDAKIWTFELNKDATFHDGKKFTSADAVASITHHLGEDSTSAAKSLLANVIDVRADGDHTMVIELDTGLADLPYILTDYHIAVVPAAADGTADWKGGNGAGPYKMVDFKPGVSASLVKHDGWHREGAYFDAVELLAINDPNARQTALVSGDVDAVSSVDLKTLALLQKRPGIEILNLPSGSAVTLPMHVTAAPFDNNDVRMALKLAIDREELIEKIVFGTATAGNDFHISPNMPYYPEDIPQRTYDPDKAKWHLKEAGHEGLTLDISAADSIMPGAVDFVTLYAEQAKAAGITLKPIREPNDGYWADVWLKKPFIFSKWGARPTPDTMFTLAYKTGASWSEAFWSNERFDEILLQAKAELDDVKRAEMYREMSLIARDEGGSIIPMFTNYVYAHNDKVGNPEVIGSTWEMDGARAYERWWFTS</sequence>
<dbReference type="InterPro" id="IPR019546">
    <property type="entry name" value="TAT_signal_bac_arc"/>
</dbReference>
<dbReference type="PANTHER" id="PTHR30290:SF10">
    <property type="entry name" value="PERIPLASMIC OLIGOPEPTIDE-BINDING PROTEIN-RELATED"/>
    <property type="match status" value="1"/>
</dbReference>
<dbReference type="GO" id="GO:0030288">
    <property type="term" value="C:outer membrane-bounded periplasmic space"/>
    <property type="evidence" value="ECO:0007669"/>
    <property type="project" value="UniProtKB-ARBA"/>
</dbReference>
<dbReference type="InterPro" id="IPR039424">
    <property type="entry name" value="SBP_5"/>
</dbReference>
<feature type="domain" description="Solute-binding protein family 5" evidence="5">
    <location>
        <begin position="103"/>
        <end position="450"/>
    </location>
</feature>
<dbReference type="GO" id="GO:0043190">
    <property type="term" value="C:ATP-binding cassette (ABC) transporter complex"/>
    <property type="evidence" value="ECO:0007669"/>
    <property type="project" value="InterPro"/>
</dbReference>
<name>A0A1X6ZQI8_9RHOB</name>
<evidence type="ECO:0000313" key="6">
    <source>
        <dbReference type="EMBL" id="SLN58541.1"/>
    </source>
</evidence>
<dbReference type="GO" id="GO:0015833">
    <property type="term" value="P:peptide transport"/>
    <property type="evidence" value="ECO:0007669"/>
    <property type="project" value="TreeGrafter"/>
</dbReference>
<dbReference type="PIRSF" id="PIRSF002741">
    <property type="entry name" value="MppA"/>
    <property type="match status" value="1"/>
</dbReference>
<proteinExistence type="inferred from homology"/>
<dbReference type="CDD" id="cd08503">
    <property type="entry name" value="PBP2_NikA_DppA_OppA_like_17"/>
    <property type="match status" value="1"/>
</dbReference>
<dbReference type="EMBL" id="FWFX01000010">
    <property type="protein sequence ID" value="SLN58541.1"/>
    <property type="molecule type" value="Genomic_DNA"/>
</dbReference>
<dbReference type="OrthoDB" id="9803988at2"/>
<evidence type="ECO:0000259" key="5">
    <source>
        <dbReference type="Pfam" id="PF00496"/>
    </source>
</evidence>
<dbReference type="InterPro" id="IPR006311">
    <property type="entry name" value="TAT_signal"/>
</dbReference>
<comment type="similarity">
    <text evidence="2">Belongs to the bacterial solute-binding protein 5 family.</text>
</comment>
<dbReference type="Gene3D" id="3.40.190.10">
    <property type="entry name" value="Periplasmic binding protein-like II"/>
    <property type="match status" value="1"/>
</dbReference>
<protein>
    <submittedName>
        <fullName evidence="6">Heme-binding protein A</fullName>
    </submittedName>
</protein>
<dbReference type="RefSeq" id="WP_085806637.1">
    <property type="nucleotide sequence ID" value="NZ_FWFX01000010.1"/>
</dbReference>
<evidence type="ECO:0000256" key="3">
    <source>
        <dbReference type="ARBA" id="ARBA00022448"/>
    </source>
</evidence>